<name>A0A1M3SYU4_ASPLC</name>
<evidence type="ECO:0000313" key="2">
    <source>
        <dbReference type="Proteomes" id="UP000184063"/>
    </source>
</evidence>
<dbReference type="VEuPathDB" id="FungiDB:ASPFODRAFT_54855"/>
<dbReference type="EMBL" id="KV878279">
    <property type="protein sequence ID" value="OJZ79656.1"/>
    <property type="molecule type" value="Genomic_DNA"/>
</dbReference>
<evidence type="ECO:0000313" key="1">
    <source>
        <dbReference type="EMBL" id="OJZ79656.1"/>
    </source>
</evidence>
<sequence length="62" mass="6927">MTKIPSPVAVLLRAPRHSQEHTSISALPFLQLIKLPPEMPESSAQQLKIEQSYEIFQLATAD</sequence>
<gene>
    <name evidence="1" type="ORF">ASPFODRAFT_54855</name>
</gene>
<accession>A0A1M3SYU4</accession>
<proteinExistence type="predicted"/>
<dbReference type="AlphaFoldDB" id="A0A1M3SYU4"/>
<organism evidence="1 2">
    <name type="scientific">Aspergillus luchuensis (strain CBS 106.47)</name>
    <dbReference type="NCBI Taxonomy" id="1137211"/>
    <lineage>
        <taxon>Eukaryota</taxon>
        <taxon>Fungi</taxon>
        <taxon>Dikarya</taxon>
        <taxon>Ascomycota</taxon>
        <taxon>Pezizomycotina</taxon>
        <taxon>Eurotiomycetes</taxon>
        <taxon>Eurotiomycetidae</taxon>
        <taxon>Eurotiales</taxon>
        <taxon>Aspergillaceae</taxon>
        <taxon>Aspergillus</taxon>
        <taxon>Aspergillus subgen. Circumdati</taxon>
    </lineage>
</organism>
<dbReference type="Proteomes" id="UP000184063">
    <property type="component" value="Unassembled WGS sequence"/>
</dbReference>
<reference evidence="2" key="1">
    <citation type="journal article" date="2017" name="Genome Biol.">
        <title>Comparative genomics reveals high biological diversity and specific adaptations in the industrially and medically important fungal genus Aspergillus.</title>
        <authorList>
            <person name="de Vries R.P."/>
            <person name="Riley R."/>
            <person name="Wiebenga A."/>
            <person name="Aguilar-Osorio G."/>
            <person name="Amillis S."/>
            <person name="Uchima C.A."/>
            <person name="Anderluh G."/>
            <person name="Asadollahi M."/>
            <person name="Askin M."/>
            <person name="Barry K."/>
            <person name="Battaglia E."/>
            <person name="Bayram O."/>
            <person name="Benocci T."/>
            <person name="Braus-Stromeyer S.A."/>
            <person name="Caldana C."/>
            <person name="Canovas D."/>
            <person name="Cerqueira G.C."/>
            <person name="Chen F."/>
            <person name="Chen W."/>
            <person name="Choi C."/>
            <person name="Clum A."/>
            <person name="Dos Santos R.A."/>
            <person name="Damasio A.R."/>
            <person name="Diallinas G."/>
            <person name="Emri T."/>
            <person name="Fekete E."/>
            <person name="Flipphi M."/>
            <person name="Freyberg S."/>
            <person name="Gallo A."/>
            <person name="Gournas C."/>
            <person name="Habgood R."/>
            <person name="Hainaut M."/>
            <person name="Harispe M.L."/>
            <person name="Henrissat B."/>
            <person name="Hilden K.S."/>
            <person name="Hope R."/>
            <person name="Hossain A."/>
            <person name="Karabika E."/>
            <person name="Karaffa L."/>
            <person name="Karanyi Z."/>
            <person name="Krasevec N."/>
            <person name="Kuo A."/>
            <person name="Kusch H."/>
            <person name="LaButti K."/>
            <person name="Lagendijk E.L."/>
            <person name="Lapidus A."/>
            <person name="Levasseur A."/>
            <person name="Lindquist E."/>
            <person name="Lipzen A."/>
            <person name="Logrieco A.F."/>
            <person name="MacCabe A."/>
            <person name="Maekelae M.R."/>
            <person name="Malavazi I."/>
            <person name="Melin P."/>
            <person name="Meyer V."/>
            <person name="Mielnichuk N."/>
            <person name="Miskei M."/>
            <person name="Molnar A.P."/>
            <person name="Mule G."/>
            <person name="Ngan C.Y."/>
            <person name="Orejas M."/>
            <person name="Orosz E."/>
            <person name="Ouedraogo J.P."/>
            <person name="Overkamp K.M."/>
            <person name="Park H.-S."/>
            <person name="Perrone G."/>
            <person name="Piumi F."/>
            <person name="Punt P.J."/>
            <person name="Ram A.F."/>
            <person name="Ramon A."/>
            <person name="Rauscher S."/>
            <person name="Record E."/>
            <person name="Riano-Pachon D.M."/>
            <person name="Robert V."/>
            <person name="Roehrig J."/>
            <person name="Ruller R."/>
            <person name="Salamov A."/>
            <person name="Salih N.S."/>
            <person name="Samson R.A."/>
            <person name="Sandor E."/>
            <person name="Sanguinetti M."/>
            <person name="Schuetze T."/>
            <person name="Sepcic K."/>
            <person name="Shelest E."/>
            <person name="Sherlock G."/>
            <person name="Sophianopoulou V."/>
            <person name="Squina F.M."/>
            <person name="Sun H."/>
            <person name="Susca A."/>
            <person name="Todd R.B."/>
            <person name="Tsang A."/>
            <person name="Unkles S.E."/>
            <person name="van de Wiele N."/>
            <person name="van Rossen-Uffink D."/>
            <person name="Oliveira J.V."/>
            <person name="Vesth T.C."/>
            <person name="Visser J."/>
            <person name="Yu J.-H."/>
            <person name="Zhou M."/>
            <person name="Andersen M.R."/>
            <person name="Archer D.B."/>
            <person name="Baker S.E."/>
            <person name="Benoit I."/>
            <person name="Brakhage A.A."/>
            <person name="Braus G.H."/>
            <person name="Fischer R."/>
            <person name="Frisvad J.C."/>
            <person name="Goldman G.H."/>
            <person name="Houbraken J."/>
            <person name="Oakley B."/>
            <person name="Pocsi I."/>
            <person name="Scazzocchio C."/>
            <person name="Seiboth B."/>
            <person name="vanKuyk P.A."/>
            <person name="Wortman J."/>
            <person name="Dyer P.S."/>
            <person name="Grigoriev I.V."/>
        </authorList>
    </citation>
    <scope>NUCLEOTIDE SEQUENCE [LARGE SCALE GENOMIC DNA]</scope>
    <source>
        <strain evidence="2">CBS 106.47</strain>
    </source>
</reference>
<protein>
    <submittedName>
        <fullName evidence="1">Uncharacterized protein</fullName>
    </submittedName>
</protein>